<proteinExistence type="inferred from homology"/>
<dbReference type="HAMAP" id="MF_02040">
    <property type="entry name" value="Mrp_NBP35"/>
    <property type="match status" value="1"/>
</dbReference>
<keyword evidence="2 6" id="KW-0547">Nucleotide-binding</keyword>
<keyword evidence="10" id="KW-1185">Reference proteome</keyword>
<evidence type="ECO:0000256" key="6">
    <source>
        <dbReference type="HAMAP-Rule" id="MF_02040"/>
    </source>
</evidence>
<evidence type="ECO:0000313" key="10">
    <source>
        <dbReference type="Proteomes" id="UP000662572"/>
    </source>
</evidence>
<dbReference type="SUPFAM" id="SSF52540">
    <property type="entry name" value="P-loop containing nucleoside triphosphate hydrolases"/>
    <property type="match status" value="1"/>
</dbReference>
<dbReference type="CDD" id="cd02037">
    <property type="entry name" value="Mrp_NBP35"/>
    <property type="match status" value="1"/>
</dbReference>
<organism evidence="9 10">
    <name type="scientific">Asticcacaulis endophyticus</name>
    <dbReference type="NCBI Taxonomy" id="1395890"/>
    <lineage>
        <taxon>Bacteria</taxon>
        <taxon>Pseudomonadati</taxon>
        <taxon>Pseudomonadota</taxon>
        <taxon>Alphaproteobacteria</taxon>
        <taxon>Caulobacterales</taxon>
        <taxon>Caulobacteraceae</taxon>
        <taxon>Asticcacaulis</taxon>
    </lineage>
</organism>
<dbReference type="Gene3D" id="3.30.300.130">
    <property type="entry name" value="Fe-S cluster assembly (FSCA)"/>
    <property type="match status" value="1"/>
</dbReference>
<keyword evidence="5 6" id="KW-0411">Iron-sulfur</keyword>
<sequence length="368" mass="38778">MTQPDREQVLSALNTIKDPVSGAGLSDAGLVRGLVLSPDRVGFMLEVPRDQVNLYGPVRAEAERMLAGLPGIKKAQVVLTAETEAPVQTPKAAKLSPQAADQNRPKAPVASSRPAHVKRVIVVGSGKGGVGKSTVALSLALALKGLGLRVGLLDADIYGPSAPLMLGVTTPPAFGPEKMMIPPQAFGLKVNSVGFLVDADQAMIWRGPMASQALNQLLTQTLWGTEAEPLDVLVVDMPPGTGDVQLTLTQKTMIDGAVVVSTPQEMALIDARRAITLFEKTSVKILGIVENMAWLENPVSGEAIYVFGRDGAKILAQNLKVPFLGDVPLDPALRKGSDEAQPLVALEPDGDVAVRFKMIAQAVMAQLD</sequence>
<dbReference type="GO" id="GO:0051539">
    <property type="term" value="F:4 iron, 4 sulfur cluster binding"/>
    <property type="evidence" value="ECO:0007669"/>
    <property type="project" value="TreeGrafter"/>
</dbReference>
<keyword evidence="1 6" id="KW-0479">Metal-binding</keyword>
<dbReference type="GO" id="GO:0005524">
    <property type="term" value="F:ATP binding"/>
    <property type="evidence" value="ECO:0007669"/>
    <property type="project" value="UniProtKB-UniRule"/>
</dbReference>
<evidence type="ECO:0000256" key="3">
    <source>
        <dbReference type="ARBA" id="ARBA00022840"/>
    </source>
</evidence>
<dbReference type="InterPro" id="IPR044304">
    <property type="entry name" value="NUBPL-like"/>
</dbReference>
<evidence type="ECO:0000256" key="4">
    <source>
        <dbReference type="ARBA" id="ARBA00023004"/>
    </source>
</evidence>
<dbReference type="GO" id="GO:0016887">
    <property type="term" value="F:ATP hydrolysis activity"/>
    <property type="evidence" value="ECO:0007669"/>
    <property type="project" value="UniProtKB-UniRule"/>
</dbReference>
<protein>
    <recommendedName>
        <fullName evidence="6">Iron-sulfur cluster carrier protein</fullName>
    </recommendedName>
</protein>
<dbReference type="InterPro" id="IPR027417">
    <property type="entry name" value="P-loop_NTPase"/>
</dbReference>
<dbReference type="InterPro" id="IPR019591">
    <property type="entry name" value="Mrp/NBP35_ATP-bd"/>
</dbReference>
<dbReference type="InterPro" id="IPR034904">
    <property type="entry name" value="FSCA_dom_sf"/>
</dbReference>
<name>A0A918USE8_9CAUL</name>
<gene>
    <name evidence="9" type="ORF">GCM10011273_15460</name>
</gene>
<dbReference type="Pfam" id="PF01883">
    <property type="entry name" value="FeS_assembly_P"/>
    <property type="match status" value="1"/>
</dbReference>
<accession>A0A918USE8</accession>
<comment type="function">
    <text evidence="6">Binds and transfers iron-sulfur (Fe-S) clusters to target apoproteins. Can hydrolyze ATP.</text>
</comment>
<dbReference type="PANTHER" id="PTHR42961:SF2">
    <property type="entry name" value="IRON-SULFUR PROTEIN NUBPL"/>
    <property type="match status" value="1"/>
</dbReference>
<dbReference type="GO" id="GO:0016226">
    <property type="term" value="P:iron-sulfur cluster assembly"/>
    <property type="evidence" value="ECO:0007669"/>
    <property type="project" value="InterPro"/>
</dbReference>
<dbReference type="InterPro" id="IPR033756">
    <property type="entry name" value="YlxH/NBP35"/>
</dbReference>
<evidence type="ECO:0000256" key="2">
    <source>
        <dbReference type="ARBA" id="ARBA00022741"/>
    </source>
</evidence>
<comment type="caution">
    <text evidence="9">The sequence shown here is derived from an EMBL/GenBank/DDBJ whole genome shotgun (WGS) entry which is preliminary data.</text>
</comment>
<reference evidence="9" key="2">
    <citation type="submission" date="2020-09" db="EMBL/GenBank/DDBJ databases">
        <authorList>
            <person name="Sun Q."/>
            <person name="Kim S."/>
        </authorList>
    </citation>
    <scope>NUCLEOTIDE SEQUENCE</scope>
    <source>
        <strain evidence="9">KCTC 32296</strain>
    </source>
</reference>
<dbReference type="GO" id="GO:0046872">
    <property type="term" value="F:metal ion binding"/>
    <property type="evidence" value="ECO:0007669"/>
    <property type="project" value="UniProtKB-KW"/>
</dbReference>
<feature type="region of interest" description="Disordered" evidence="7">
    <location>
        <begin position="87"/>
        <end position="111"/>
    </location>
</feature>
<evidence type="ECO:0000256" key="1">
    <source>
        <dbReference type="ARBA" id="ARBA00022723"/>
    </source>
</evidence>
<dbReference type="Proteomes" id="UP000662572">
    <property type="component" value="Unassembled WGS sequence"/>
</dbReference>
<evidence type="ECO:0000313" key="9">
    <source>
        <dbReference type="EMBL" id="GGZ30157.1"/>
    </source>
</evidence>
<feature type="domain" description="MIP18 family-like" evidence="8">
    <location>
        <begin position="6"/>
        <end position="77"/>
    </location>
</feature>
<keyword evidence="3 6" id="KW-0067">ATP-binding</keyword>
<dbReference type="Gene3D" id="3.40.50.300">
    <property type="entry name" value="P-loop containing nucleotide triphosphate hydrolases"/>
    <property type="match status" value="1"/>
</dbReference>
<dbReference type="InterPro" id="IPR002744">
    <property type="entry name" value="MIP18-like"/>
</dbReference>
<evidence type="ECO:0000256" key="7">
    <source>
        <dbReference type="SAM" id="MobiDB-lite"/>
    </source>
</evidence>
<evidence type="ECO:0000259" key="8">
    <source>
        <dbReference type="Pfam" id="PF01883"/>
    </source>
</evidence>
<comment type="similarity">
    <text evidence="6">Belongs to the Mrp/NBP35 ATP-binding proteins family.</text>
</comment>
<comment type="subunit">
    <text evidence="6">Homodimer.</text>
</comment>
<dbReference type="EMBL" id="BMZB01000001">
    <property type="protein sequence ID" value="GGZ30157.1"/>
    <property type="molecule type" value="Genomic_DNA"/>
</dbReference>
<evidence type="ECO:0000256" key="5">
    <source>
        <dbReference type="ARBA" id="ARBA00023014"/>
    </source>
</evidence>
<dbReference type="SUPFAM" id="SSF117916">
    <property type="entry name" value="Fe-S cluster assembly (FSCA) domain-like"/>
    <property type="match status" value="1"/>
</dbReference>
<dbReference type="PANTHER" id="PTHR42961">
    <property type="entry name" value="IRON-SULFUR PROTEIN NUBPL"/>
    <property type="match status" value="1"/>
</dbReference>
<dbReference type="AlphaFoldDB" id="A0A918USE8"/>
<dbReference type="GO" id="GO:0140663">
    <property type="term" value="F:ATP-dependent FeS chaperone activity"/>
    <property type="evidence" value="ECO:0007669"/>
    <property type="project" value="InterPro"/>
</dbReference>
<keyword evidence="6" id="KW-0378">Hydrolase</keyword>
<dbReference type="RefSeq" id="WP_189485785.1">
    <property type="nucleotide sequence ID" value="NZ_BMZB01000001.1"/>
</dbReference>
<feature type="binding site" evidence="6">
    <location>
        <begin position="126"/>
        <end position="133"/>
    </location>
    <ligand>
        <name>ATP</name>
        <dbReference type="ChEBI" id="CHEBI:30616"/>
    </ligand>
</feature>
<keyword evidence="4 6" id="KW-0408">Iron</keyword>
<reference evidence="9" key="1">
    <citation type="journal article" date="2014" name="Int. J. Syst. Evol. Microbiol.">
        <title>Complete genome sequence of Corynebacterium casei LMG S-19264T (=DSM 44701T), isolated from a smear-ripened cheese.</title>
        <authorList>
            <consortium name="US DOE Joint Genome Institute (JGI-PGF)"/>
            <person name="Walter F."/>
            <person name="Albersmeier A."/>
            <person name="Kalinowski J."/>
            <person name="Ruckert C."/>
        </authorList>
    </citation>
    <scope>NUCLEOTIDE SEQUENCE</scope>
    <source>
        <strain evidence="9">KCTC 32296</strain>
    </source>
</reference>
<dbReference type="FunFam" id="3.40.50.300:FF:001119">
    <property type="entry name" value="Iron-sulfur cluster carrier protein"/>
    <property type="match status" value="1"/>
</dbReference>
<dbReference type="Pfam" id="PF10609">
    <property type="entry name" value="ParA"/>
    <property type="match status" value="1"/>
</dbReference>